<evidence type="ECO:0000256" key="1">
    <source>
        <dbReference type="SAM" id="MobiDB-lite"/>
    </source>
</evidence>
<dbReference type="Proteomes" id="UP001164746">
    <property type="component" value="Chromosome 6"/>
</dbReference>
<evidence type="ECO:0000313" key="3">
    <source>
        <dbReference type="Proteomes" id="UP001164746"/>
    </source>
</evidence>
<protein>
    <recommendedName>
        <fullName evidence="4">Secreted protein</fullName>
    </recommendedName>
</protein>
<evidence type="ECO:0000313" key="2">
    <source>
        <dbReference type="EMBL" id="WAR09116.1"/>
    </source>
</evidence>
<evidence type="ECO:0008006" key="4">
    <source>
        <dbReference type="Google" id="ProtNLM"/>
    </source>
</evidence>
<reference evidence="2" key="1">
    <citation type="submission" date="2022-11" db="EMBL/GenBank/DDBJ databases">
        <title>Centuries of genome instability and evolution in soft-shell clam transmissible cancer (bioRxiv).</title>
        <authorList>
            <person name="Hart S.F.M."/>
            <person name="Yonemitsu M.A."/>
            <person name="Giersch R.M."/>
            <person name="Beal B.F."/>
            <person name="Arriagada G."/>
            <person name="Davis B.W."/>
            <person name="Ostrander E.A."/>
            <person name="Goff S.P."/>
            <person name="Metzger M.J."/>
        </authorList>
    </citation>
    <scope>NUCLEOTIDE SEQUENCE</scope>
    <source>
        <strain evidence="2">MELC-2E11</strain>
        <tissue evidence="2">Siphon/mantle</tissue>
    </source>
</reference>
<feature type="compositionally biased region" description="Acidic residues" evidence="1">
    <location>
        <begin position="106"/>
        <end position="116"/>
    </location>
</feature>
<feature type="region of interest" description="Disordered" evidence="1">
    <location>
        <begin position="101"/>
        <end position="122"/>
    </location>
</feature>
<accession>A0ABY7EPL9</accession>
<sequence>MPMVNICIDLVIVMTKFVNDEMKTMVLAVAVLALCLIVAEARPPRKGKGGGGRRPRPLMRQAKFCKGLVNGNITNDDATFDAVFTDVTSVCGDLLQFLEDNKPVDESEGGEGEGEREEPTSVEKLLNFCDGVEKFEPTDNAPEGLQEILDEFQTPCDTARNLAGEDDGAEDEA</sequence>
<gene>
    <name evidence="2" type="ORF">MAR_019074</name>
</gene>
<name>A0ABY7EPL9_MYAAR</name>
<keyword evidence="3" id="KW-1185">Reference proteome</keyword>
<organism evidence="2 3">
    <name type="scientific">Mya arenaria</name>
    <name type="common">Soft-shell clam</name>
    <dbReference type="NCBI Taxonomy" id="6604"/>
    <lineage>
        <taxon>Eukaryota</taxon>
        <taxon>Metazoa</taxon>
        <taxon>Spiralia</taxon>
        <taxon>Lophotrochozoa</taxon>
        <taxon>Mollusca</taxon>
        <taxon>Bivalvia</taxon>
        <taxon>Autobranchia</taxon>
        <taxon>Heteroconchia</taxon>
        <taxon>Euheterodonta</taxon>
        <taxon>Imparidentia</taxon>
        <taxon>Neoheterodontei</taxon>
        <taxon>Myida</taxon>
        <taxon>Myoidea</taxon>
        <taxon>Myidae</taxon>
        <taxon>Mya</taxon>
    </lineage>
</organism>
<dbReference type="EMBL" id="CP111017">
    <property type="protein sequence ID" value="WAR09116.1"/>
    <property type="molecule type" value="Genomic_DNA"/>
</dbReference>
<proteinExistence type="predicted"/>